<dbReference type="OrthoDB" id="9797527at2"/>
<reference evidence="9 10" key="1">
    <citation type="journal article" date="2010" name="Int. J. Syst. Evol. Microbiol.">
        <title>Sphingopyxis bauzanensis sp. nov., a psychrophilic bacterium isolated from soil.</title>
        <authorList>
            <person name="Zhang D.C."/>
            <person name="Liu H.C."/>
            <person name="Xin Y.H."/>
            <person name="Zhou Y.G."/>
            <person name="Schinner F."/>
            <person name="Margesin R."/>
        </authorList>
    </citation>
    <scope>NUCLEOTIDE SEQUENCE [LARGE SCALE GENOMIC DNA]</scope>
    <source>
        <strain evidence="9 10">DSM 22271</strain>
    </source>
</reference>
<dbReference type="RefSeq" id="WP_088441790.1">
    <property type="nucleotide sequence ID" value="NZ_BMMC01000002.1"/>
</dbReference>
<dbReference type="Proteomes" id="UP000197361">
    <property type="component" value="Unassembled WGS sequence"/>
</dbReference>
<dbReference type="CDD" id="cd00884">
    <property type="entry name" value="beta_CA_cladeB"/>
    <property type="match status" value="1"/>
</dbReference>
<organism evidence="9 10">
    <name type="scientific">Sphingopyxis bauzanensis</name>
    <dbReference type="NCBI Taxonomy" id="651663"/>
    <lineage>
        <taxon>Bacteria</taxon>
        <taxon>Pseudomonadati</taxon>
        <taxon>Pseudomonadota</taxon>
        <taxon>Alphaproteobacteria</taxon>
        <taxon>Sphingomonadales</taxon>
        <taxon>Sphingomonadaceae</taxon>
        <taxon>Sphingopyxis</taxon>
    </lineage>
</organism>
<dbReference type="Pfam" id="PF00484">
    <property type="entry name" value="Pro_CA"/>
    <property type="match status" value="1"/>
</dbReference>
<dbReference type="PANTHER" id="PTHR11002">
    <property type="entry name" value="CARBONIC ANHYDRASE"/>
    <property type="match status" value="1"/>
</dbReference>
<evidence type="ECO:0000256" key="3">
    <source>
        <dbReference type="ARBA" id="ARBA00022723"/>
    </source>
</evidence>
<comment type="cofactor">
    <cofactor evidence="7">
        <name>Zn(2+)</name>
        <dbReference type="ChEBI" id="CHEBI:29105"/>
    </cofactor>
    <text evidence="7">Binds 1 zinc ion per subunit.</text>
</comment>
<sequence>MTHFADMIDGYRRFRNGGWQEQRERWDGLAEGQSPKVMVIACSDSRVEPSQIFDTNPGEIFVVRNVAALVPPFETTPGRHGVSAALEFAVQFLRVEEIVVMGHGLCGGCHAALHRSMAGAEPGRGGFIADWIAMLDDASEQVRRNHADIDNRDAGRAMELAAVRVSIDNLRTFPCIQEKERRGTLRLRGAFFAISDGVLHLLEEATGEFEPAA</sequence>
<evidence type="ECO:0000313" key="9">
    <source>
        <dbReference type="EMBL" id="OWQ95687.1"/>
    </source>
</evidence>
<dbReference type="Gene3D" id="3.40.1050.10">
    <property type="entry name" value="Carbonic anhydrase"/>
    <property type="match status" value="1"/>
</dbReference>
<keyword evidence="4 7" id="KW-0862">Zinc</keyword>
<evidence type="ECO:0000256" key="1">
    <source>
        <dbReference type="ARBA" id="ARBA00006217"/>
    </source>
</evidence>
<dbReference type="SMART" id="SM00947">
    <property type="entry name" value="Pro_CA"/>
    <property type="match status" value="1"/>
</dbReference>
<evidence type="ECO:0000256" key="6">
    <source>
        <dbReference type="ARBA" id="ARBA00048348"/>
    </source>
</evidence>
<comment type="similarity">
    <text evidence="1 8">Belongs to the beta-class carbonic anhydrase family.</text>
</comment>
<evidence type="ECO:0000256" key="2">
    <source>
        <dbReference type="ARBA" id="ARBA00012925"/>
    </source>
</evidence>
<protein>
    <recommendedName>
        <fullName evidence="2 8">Carbonic anhydrase</fullName>
        <ecNumber evidence="2 8">4.2.1.1</ecNumber>
    </recommendedName>
    <alternativeName>
        <fullName evidence="8">Carbonate dehydratase</fullName>
    </alternativeName>
</protein>
<comment type="function">
    <text evidence="8">Reversible hydration of carbon dioxide.</text>
</comment>
<evidence type="ECO:0000256" key="8">
    <source>
        <dbReference type="RuleBase" id="RU003956"/>
    </source>
</evidence>
<evidence type="ECO:0000256" key="5">
    <source>
        <dbReference type="ARBA" id="ARBA00023239"/>
    </source>
</evidence>
<feature type="binding site" evidence="7">
    <location>
        <position position="106"/>
    </location>
    <ligand>
        <name>Zn(2+)</name>
        <dbReference type="ChEBI" id="CHEBI:29105"/>
    </ligand>
</feature>
<dbReference type="GO" id="GO:0008270">
    <property type="term" value="F:zinc ion binding"/>
    <property type="evidence" value="ECO:0007669"/>
    <property type="project" value="UniProtKB-UniRule"/>
</dbReference>
<keyword evidence="10" id="KW-1185">Reference proteome</keyword>
<dbReference type="PANTHER" id="PTHR11002:SF76">
    <property type="entry name" value="CARBONIC ANHYDRASE"/>
    <property type="match status" value="1"/>
</dbReference>
<dbReference type="GO" id="GO:0004089">
    <property type="term" value="F:carbonate dehydratase activity"/>
    <property type="evidence" value="ECO:0007669"/>
    <property type="project" value="UniProtKB-UniRule"/>
</dbReference>
<dbReference type="InterPro" id="IPR001765">
    <property type="entry name" value="Carbonic_anhydrase"/>
</dbReference>
<proteinExistence type="inferred from homology"/>
<feature type="binding site" evidence="7">
    <location>
        <position position="44"/>
    </location>
    <ligand>
        <name>Zn(2+)</name>
        <dbReference type="ChEBI" id="CHEBI:29105"/>
    </ligand>
</feature>
<accession>A0A246JRP2</accession>
<dbReference type="InterPro" id="IPR036874">
    <property type="entry name" value="Carbonic_anhydrase_sf"/>
</dbReference>
<evidence type="ECO:0000313" key="10">
    <source>
        <dbReference type="Proteomes" id="UP000197361"/>
    </source>
</evidence>
<name>A0A246JRP2_9SPHN</name>
<feature type="binding site" evidence="7">
    <location>
        <position position="42"/>
    </location>
    <ligand>
        <name>Zn(2+)</name>
        <dbReference type="ChEBI" id="CHEBI:29105"/>
    </ligand>
</feature>
<comment type="caution">
    <text evidence="9">The sequence shown here is derived from an EMBL/GenBank/DDBJ whole genome shotgun (WGS) entry which is preliminary data.</text>
</comment>
<keyword evidence="3 7" id="KW-0479">Metal-binding</keyword>
<dbReference type="PROSITE" id="PS00705">
    <property type="entry name" value="PROK_CO2_ANHYDRASE_2"/>
    <property type="match status" value="1"/>
</dbReference>
<feature type="binding site" evidence="7">
    <location>
        <position position="103"/>
    </location>
    <ligand>
        <name>Zn(2+)</name>
        <dbReference type="ChEBI" id="CHEBI:29105"/>
    </ligand>
</feature>
<dbReference type="AlphaFoldDB" id="A0A246JRP2"/>
<evidence type="ECO:0000256" key="4">
    <source>
        <dbReference type="ARBA" id="ARBA00022833"/>
    </source>
</evidence>
<comment type="catalytic activity">
    <reaction evidence="6 8">
        <text>hydrogencarbonate + H(+) = CO2 + H2O</text>
        <dbReference type="Rhea" id="RHEA:10748"/>
        <dbReference type="ChEBI" id="CHEBI:15377"/>
        <dbReference type="ChEBI" id="CHEBI:15378"/>
        <dbReference type="ChEBI" id="CHEBI:16526"/>
        <dbReference type="ChEBI" id="CHEBI:17544"/>
        <dbReference type="EC" id="4.2.1.1"/>
    </reaction>
</comment>
<dbReference type="PROSITE" id="PS00704">
    <property type="entry name" value="PROK_CO2_ANHYDRASE_1"/>
    <property type="match status" value="1"/>
</dbReference>
<dbReference type="GO" id="GO:0015976">
    <property type="term" value="P:carbon utilization"/>
    <property type="evidence" value="ECO:0007669"/>
    <property type="project" value="InterPro"/>
</dbReference>
<dbReference type="InterPro" id="IPR045066">
    <property type="entry name" value="Beta_CA_cladeB"/>
</dbReference>
<dbReference type="EC" id="4.2.1.1" evidence="2 8"/>
<dbReference type="EMBL" id="NISK01000003">
    <property type="protein sequence ID" value="OWQ95687.1"/>
    <property type="molecule type" value="Genomic_DNA"/>
</dbReference>
<dbReference type="InterPro" id="IPR015892">
    <property type="entry name" value="Carbonic_anhydrase_CS"/>
</dbReference>
<dbReference type="SUPFAM" id="SSF53056">
    <property type="entry name" value="beta-carbonic anhydrase, cab"/>
    <property type="match status" value="1"/>
</dbReference>
<gene>
    <name evidence="9" type="ORF">CDQ92_12935</name>
</gene>
<keyword evidence="5 8" id="KW-0456">Lyase</keyword>
<evidence type="ECO:0000256" key="7">
    <source>
        <dbReference type="PIRSR" id="PIRSR601765-1"/>
    </source>
</evidence>